<dbReference type="EMBL" id="JAMPKM010000013">
    <property type="protein sequence ID" value="MEP0819292.1"/>
    <property type="molecule type" value="Genomic_DNA"/>
</dbReference>
<dbReference type="SUPFAM" id="SSF54001">
    <property type="entry name" value="Cysteine proteinases"/>
    <property type="match status" value="1"/>
</dbReference>
<dbReference type="Gene3D" id="3.90.70.10">
    <property type="entry name" value="Cysteine proteinases"/>
    <property type="match status" value="1"/>
</dbReference>
<dbReference type="RefSeq" id="WP_190443047.1">
    <property type="nucleotide sequence ID" value="NZ_JAMPKM010000013.1"/>
</dbReference>
<evidence type="ECO:0000313" key="4">
    <source>
        <dbReference type="Proteomes" id="UP001464891"/>
    </source>
</evidence>
<reference evidence="3 4" key="1">
    <citation type="submission" date="2022-04" db="EMBL/GenBank/DDBJ databases">
        <title>Positive selection, recombination, and allopatry shape intraspecific diversity of widespread and dominant cyanobacteria.</title>
        <authorList>
            <person name="Wei J."/>
            <person name="Shu W."/>
            <person name="Hu C."/>
        </authorList>
    </citation>
    <scope>NUCLEOTIDE SEQUENCE [LARGE SCALE GENOMIC DNA]</scope>
    <source>
        <strain evidence="3 4">GB2-A4</strain>
    </source>
</reference>
<organism evidence="3 4">
    <name type="scientific">Trichocoleus desertorum GB2-A4</name>
    <dbReference type="NCBI Taxonomy" id="2933944"/>
    <lineage>
        <taxon>Bacteria</taxon>
        <taxon>Bacillati</taxon>
        <taxon>Cyanobacteriota</taxon>
        <taxon>Cyanophyceae</taxon>
        <taxon>Leptolyngbyales</taxon>
        <taxon>Trichocoleusaceae</taxon>
        <taxon>Trichocoleus</taxon>
    </lineage>
</organism>
<accession>A0ABV0JBY8</accession>
<name>A0ABV0JBY8_9CYAN</name>
<dbReference type="SMART" id="SM00645">
    <property type="entry name" value="Pept_C1"/>
    <property type="match status" value="1"/>
</dbReference>
<comment type="similarity">
    <text evidence="1">Belongs to the peptidase C1 family.</text>
</comment>
<comment type="caution">
    <text evidence="3">The sequence shown here is derived from an EMBL/GenBank/DDBJ whole genome shotgun (WGS) entry which is preliminary data.</text>
</comment>
<evidence type="ECO:0000313" key="3">
    <source>
        <dbReference type="EMBL" id="MEP0819292.1"/>
    </source>
</evidence>
<dbReference type="InterPro" id="IPR025660">
    <property type="entry name" value="Pept_his_AS"/>
</dbReference>
<dbReference type="PROSITE" id="PS00639">
    <property type="entry name" value="THIOL_PROTEASE_HIS"/>
    <property type="match status" value="1"/>
</dbReference>
<keyword evidence="4" id="KW-1185">Reference proteome</keyword>
<dbReference type="PANTHER" id="PTHR12411">
    <property type="entry name" value="CYSTEINE PROTEASE FAMILY C1-RELATED"/>
    <property type="match status" value="1"/>
</dbReference>
<evidence type="ECO:0000259" key="2">
    <source>
        <dbReference type="SMART" id="SM00645"/>
    </source>
</evidence>
<dbReference type="InterPro" id="IPR013128">
    <property type="entry name" value="Peptidase_C1A"/>
</dbReference>
<dbReference type="InterPro" id="IPR038765">
    <property type="entry name" value="Papain-like_cys_pep_sf"/>
</dbReference>
<sequence length="307" mass="34391">MNGNASRQHGMGWIRDYPDHRDLRLTSKTIRPMMETVMGQSAELIEKRQFKKLDLPAFVDLRSGFSPVEDQGKIESCTAHVVSAIAEYLEQKAFSEYSHRSRLFLYKATKNLLRAQGNVGVFLRTAMGALRLFGAPPEEYWPYDLSKQDEEPPAFCYAFAANYKSVNYVRLDTPDIDTAELLMAIKTQLAAGFPLAFGTMLFDTPLMHASRPETLGQLPYPCNSDRPKGGHAMVAVGYDDSIVIEHSKPDGSKSKGAILIRNSWGTGWGKDGYGWLPYSYIQGGLSVDWWVLLKQDWVDTGVFGLNC</sequence>
<dbReference type="Pfam" id="PF00112">
    <property type="entry name" value="Peptidase_C1"/>
    <property type="match status" value="1"/>
</dbReference>
<protein>
    <submittedName>
        <fullName evidence="3">C1 family peptidase</fullName>
    </submittedName>
</protein>
<feature type="domain" description="Peptidase C1A papain C-terminal" evidence="2">
    <location>
        <begin position="55"/>
        <end position="285"/>
    </location>
</feature>
<dbReference type="InterPro" id="IPR000668">
    <property type="entry name" value="Peptidase_C1A_C"/>
</dbReference>
<dbReference type="Proteomes" id="UP001464891">
    <property type="component" value="Unassembled WGS sequence"/>
</dbReference>
<gene>
    <name evidence="3" type="ORF">NC998_19505</name>
</gene>
<proteinExistence type="inferred from homology"/>
<evidence type="ECO:0000256" key="1">
    <source>
        <dbReference type="ARBA" id="ARBA00008455"/>
    </source>
</evidence>
<dbReference type="CDD" id="cd02619">
    <property type="entry name" value="Peptidase_C1"/>
    <property type="match status" value="1"/>
</dbReference>